<dbReference type="GO" id="GO:0006897">
    <property type="term" value="P:endocytosis"/>
    <property type="evidence" value="ECO:0007669"/>
    <property type="project" value="TreeGrafter"/>
</dbReference>
<evidence type="ECO:0000256" key="7">
    <source>
        <dbReference type="ARBA" id="ARBA00023123"/>
    </source>
</evidence>
<dbReference type="GeneTree" id="ENSGT00940000157461"/>
<sequence>MDHSDLSTLCFSGESGAGKTVAAKYIMGYISRVSGGGPKVQHVKDIILQSNPLLEAFGNAKTVRNNNSSRFGKYFEIQFSSGGEPDGGKISNFLLEKSRVVMRNPGERSFHIFYQLIEGATGEQKSSLGITSLDYYNYLNQSGSYKVDDINDKSDFQETMVRLLGVFPLLLSSLSLPLEAGNYAAVESEEFLAFPAFLLGIDQKRLKEKLTSRKMDSKWGSSMESIDVTLNVEQACYTRDALSKALHSRVFDFLVESINKAIVKVHQEFNIGVLDIYGFEIFQKNGFEQFCINFVNEKLQQIFIELTLKAEQEEYIQEGIRWTPIEYFNNKIVCDLIESKLNPPGIMSILDDVCATMHAVGEGADQTMLQKLRVAINSHEHFNSWNQGFIIHHYAGKVSYDAEGFCERNRDVLFSDLIELMQSSEILYVLTTNYSSSSPSSSSSSYFSVQKQANDLVQTLMKCTPHYIRCIKPNETKKPKDWEESRVKHQVEYLGLKENIRVRRAGYAYRRVFRKFLNRYAILTKESWPTWRGDEKQGVLHLLRAVNMDQDQFQLGCTKVFIKAPESLFLLEETRDRKFDSHARAIQKAWRKYVARKKYVQMREEASDLLVNRKERRRHSLNRNFVGDYLGMDDRPELRQFLAKREKIDFADKVTKYDRRFKGIKRDLILTPKCMYLIGREKVKQGPEKGQVTEVLKRRIDVEKILAVSLSTMQDDLLILHEQEYDSLLECTFKTEFISLLARRFEERTQRKLPLKFGTTLELKLKKENWGFLSGGGSRQVMFVQGQGDVAVTKPSSKTLQVSIGAGLSKNTREYYRSSVPPRKASLRVAPTCPEPIRTLPHGLPLANQRNASQYSNQRLPSTGNGSRPFLPNNVILKERGSSHPKPNQPNLDCLKVPDQGAAGVQRQSVSRPPPGGGRPKPAPKPKPQVPQCKALYAYDAQDTDELSFNADDVIDIIKEDASGWWTGRLRAKQGLFPNNYVSKI</sequence>
<evidence type="ECO:0000256" key="2">
    <source>
        <dbReference type="ARBA" id="ARBA00022443"/>
    </source>
</evidence>
<dbReference type="PRINTS" id="PR00193">
    <property type="entry name" value="MYOSINHEAVY"/>
</dbReference>
<dbReference type="Gene3D" id="2.30.30.40">
    <property type="entry name" value="SH3 Domains"/>
    <property type="match status" value="1"/>
</dbReference>
<dbReference type="PROSITE" id="PS50002">
    <property type="entry name" value="SH3"/>
    <property type="match status" value="1"/>
</dbReference>
<dbReference type="PANTHER" id="PTHR13140">
    <property type="entry name" value="MYOSIN"/>
    <property type="match status" value="1"/>
</dbReference>
<keyword evidence="8 13" id="KW-0505">Motor protein</keyword>
<gene>
    <name evidence="18" type="primary">LOC115203092</name>
</gene>
<dbReference type="Gene3D" id="1.20.58.530">
    <property type="match status" value="1"/>
</dbReference>
<dbReference type="Gene3D" id="3.40.850.10">
    <property type="entry name" value="Kinesin motor domain"/>
    <property type="match status" value="1"/>
</dbReference>
<evidence type="ECO:0000256" key="11">
    <source>
        <dbReference type="ARBA" id="ARBA00040640"/>
    </source>
</evidence>
<dbReference type="InterPro" id="IPR001609">
    <property type="entry name" value="Myosin_head_motor_dom-like"/>
</dbReference>
<keyword evidence="6" id="KW-0040">ANK repeat</keyword>
<dbReference type="InterPro" id="IPR036961">
    <property type="entry name" value="Kinesin_motor_dom_sf"/>
</dbReference>
<dbReference type="FunFam" id="1.20.5.4820:FF:000004">
    <property type="entry name" value="Myosin IE"/>
    <property type="match status" value="1"/>
</dbReference>
<protein>
    <recommendedName>
        <fullName evidence="11">Osteoclast-stimulating factor 1</fullName>
    </recommendedName>
</protein>
<evidence type="ECO:0000313" key="19">
    <source>
        <dbReference type="Proteomes" id="UP000472277"/>
    </source>
</evidence>
<evidence type="ECO:0000256" key="4">
    <source>
        <dbReference type="ARBA" id="ARBA00022840"/>
    </source>
</evidence>
<reference evidence="18" key="1">
    <citation type="submission" date="2025-08" db="UniProtKB">
        <authorList>
            <consortium name="Ensembl"/>
        </authorList>
    </citation>
    <scope>IDENTIFICATION</scope>
</reference>
<dbReference type="SMART" id="SM00326">
    <property type="entry name" value="SH3"/>
    <property type="match status" value="1"/>
</dbReference>
<name>A0A674EP67_SALTR</name>
<dbReference type="InterPro" id="IPR027417">
    <property type="entry name" value="P-loop_NTPase"/>
</dbReference>
<dbReference type="FunFam" id="2.30.30.40:FF:000072">
    <property type="entry name" value="Unconventional Myosin IB"/>
    <property type="match status" value="1"/>
</dbReference>
<evidence type="ECO:0000259" key="17">
    <source>
        <dbReference type="PROSITE" id="PS51757"/>
    </source>
</evidence>
<dbReference type="GO" id="GO:0005524">
    <property type="term" value="F:ATP binding"/>
    <property type="evidence" value="ECO:0007669"/>
    <property type="project" value="UniProtKB-UniRule"/>
</dbReference>
<evidence type="ECO:0000256" key="13">
    <source>
        <dbReference type="PROSITE-ProRule" id="PRU00782"/>
    </source>
</evidence>
<evidence type="ECO:0000256" key="14">
    <source>
        <dbReference type="SAM" id="MobiDB-lite"/>
    </source>
</evidence>
<dbReference type="CDD" id="cd11827">
    <property type="entry name" value="SH3_MyoIe_If_like"/>
    <property type="match status" value="1"/>
</dbReference>
<dbReference type="GO" id="GO:0000146">
    <property type="term" value="F:microfilament motor activity"/>
    <property type="evidence" value="ECO:0007669"/>
    <property type="project" value="TreeGrafter"/>
</dbReference>
<evidence type="ECO:0000256" key="10">
    <source>
        <dbReference type="ARBA" id="ARBA00037432"/>
    </source>
</evidence>
<keyword evidence="9 13" id="KW-0009">Actin-binding</keyword>
<dbReference type="GO" id="GO:0005737">
    <property type="term" value="C:cytoplasm"/>
    <property type="evidence" value="ECO:0007669"/>
    <property type="project" value="TreeGrafter"/>
</dbReference>
<dbReference type="InterPro" id="IPR010926">
    <property type="entry name" value="Myosin_TH1"/>
</dbReference>
<accession>A0A674EP67</accession>
<feature type="binding site" evidence="13">
    <location>
        <begin position="13"/>
        <end position="20"/>
    </location>
    <ligand>
        <name>ATP</name>
        <dbReference type="ChEBI" id="CHEBI:30616"/>
    </ligand>
</feature>
<dbReference type="PRINTS" id="PR00452">
    <property type="entry name" value="SH3DOMAIN"/>
</dbReference>
<dbReference type="PROSITE" id="PS51456">
    <property type="entry name" value="MYOSIN_MOTOR"/>
    <property type="match status" value="1"/>
</dbReference>
<evidence type="ECO:0000259" key="16">
    <source>
        <dbReference type="PROSITE" id="PS51456"/>
    </source>
</evidence>
<dbReference type="InterPro" id="IPR035507">
    <property type="entry name" value="Ie/If_SH3"/>
</dbReference>
<dbReference type="Gene3D" id="1.20.120.720">
    <property type="entry name" value="Myosin VI head, motor domain, U50 subdomain"/>
    <property type="match status" value="1"/>
</dbReference>
<evidence type="ECO:0000256" key="6">
    <source>
        <dbReference type="ARBA" id="ARBA00023043"/>
    </source>
</evidence>
<dbReference type="AlphaFoldDB" id="A0A674EP67"/>
<proteinExistence type="inferred from homology"/>
<dbReference type="Gene3D" id="1.10.10.820">
    <property type="match status" value="1"/>
</dbReference>
<dbReference type="FunFam" id="1.10.10.820:FF:000001">
    <property type="entry name" value="Myosin heavy chain"/>
    <property type="match status" value="1"/>
</dbReference>
<keyword evidence="3 13" id="KW-0547">Nucleotide-binding</keyword>
<keyword evidence="4 13" id="KW-0067">ATP-binding</keyword>
<keyword evidence="5" id="KW-0112">Calmodulin-binding</keyword>
<dbReference type="PROSITE" id="PS50096">
    <property type="entry name" value="IQ"/>
    <property type="match status" value="1"/>
</dbReference>
<evidence type="ECO:0000256" key="8">
    <source>
        <dbReference type="ARBA" id="ARBA00023175"/>
    </source>
</evidence>
<dbReference type="SUPFAM" id="SSF50044">
    <property type="entry name" value="SH3-domain"/>
    <property type="match status" value="1"/>
</dbReference>
<dbReference type="Pfam" id="PF00018">
    <property type="entry name" value="SH3_1"/>
    <property type="match status" value="1"/>
</dbReference>
<comment type="similarity">
    <text evidence="1 13">Belongs to the TRAFAC class myosin-kinesin ATPase superfamily. Myosin family.</text>
</comment>
<dbReference type="PROSITE" id="PS51757">
    <property type="entry name" value="TH1"/>
    <property type="match status" value="1"/>
</dbReference>
<dbReference type="GO" id="GO:0007015">
    <property type="term" value="P:actin filament organization"/>
    <property type="evidence" value="ECO:0007669"/>
    <property type="project" value="TreeGrafter"/>
</dbReference>
<dbReference type="GO" id="GO:0005516">
    <property type="term" value="F:calmodulin binding"/>
    <property type="evidence" value="ECO:0007669"/>
    <property type="project" value="UniProtKB-KW"/>
</dbReference>
<evidence type="ECO:0000313" key="18">
    <source>
        <dbReference type="Ensembl" id="ENSSTUP00000110108.1"/>
    </source>
</evidence>
<dbReference type="Pfam" id="PF00063">
    <property type="entry name" value="Myosin_head"/>
    <property type="match status" value="1"/>
</dbReference>
<dbReference type="Pfam" id="PF06017">
    <property type="entry name" value="Myosin_TH1"/>
    <property type="match status" value="1"/>
</dbReference>
<organism evidence="18 19">
    <name type="scientific">Salmo trutta</name>
    <name type="common">Brown trout</name>
    <dbReference type="NCBI Taxonomy" id="8032"/>
    <lineage>
        <taxon>Eukaryota</taxon>
        <taxon>Metazoa</taxon>
        <taxon>Chordata</taxon>
        <taxon>Craniata</taxon>
        <taxon>Vertebrata</taxon>
        <taxon>Euteleostomi</taxon>
        <taxon>Actinopterygii</taxon>
        <taxon>Neopterygii</taxon>
        <taxon>Teleostei</taxon>
        <taxon>Protacanthopterygii</taxon>
        <taxon>Salmoniformes</taxon>
        <taxon>Salmonidae</taxon>
        <taxon>Salmoninae</taxon>
        <taxon>Salmo</taxon>
    </lineage>
</organism>
<feature type="domain" description="Myosin motor" evidence="16">
    <location>
        <begin position="1"/>
        <end position="576"/>
    </location>
</feature>
<evidence type="ECO:0000256" key="1">
    <source>
        <dbReference type="ARBA" id="ARBA00008314"/>
    </source>
</evidence>
<dbReference type="GO" id="GO:0005902">
    <property type="term" value="C:microvillus"/>
    <property type="evidence" value="ECO:0007669"/>
    <property type="project" value="TreeGrafter"/>
</dbReference>
<dbReference type="SMART" id="SM00242">
    <property type="entry name" value="MYSc"/>
    <property type="match status" value="1"/>
</dbReference>
<dbReference type="SUPFAM" id="SSF52540">
    <property type="entry name" value="P-loop containing nucleoside triphosphate hydrolases"/>
    <property type="match status" value="1"/>
</dbReference>
<dbReference type="InterPro" id="IPR001452">
    <property type="entry name" value="SH3_domain"/>
</dbReference>
<dbReference type="Proteomes" id="UP000472277">
    <property type="component" value="Chromosome 12"/>
</dbReference>
<keyword evidence="7 13" id="KW-0518">Myosin</keyword>
<dbReference type="Ensembl" id="ENSSTUT00000117892.1">
    <property type="protein sequence ID" value="ENSSTUP00000110108.1"/>
    <property type="gene ID" value="ENSSTUG00000045989.1"/>
</dbReference>
<dbReference type="GO" id="GO:0051015">
    <property type="term" value="F:actin filament binding"/>
    <property type="evidence" value="ECO:0007669"/>
    <property type="project" value="TreeGrafter"/>
</dbReference>
<reference evidence="18" key="2">
    <citation type="submission" date="2025-09" db="UniProtKB">
        <authorList>
            <consortium name="Ensembl"/>
        </authorList>
    </citation>
    <scope>IDENTIFICATION</scope>
</reference>
<feature type="region of interest" description="Disordered" evidence="14">
    <location>
        <begin position="878"/>
        <end position="930"/>
    </location>
</feature>
<evidence type="ECO:0000256" key="9">
    <source>
        <dbReference type="ARBA" id="ARBA00023203"/>
    </source>
</evidence>
<evidence type="ECO:0000256" key="5">
    <source>
        <dbReference type="ARBA" id="ARBA00022860"/>
    </source>
</evidence>
<dbReference type="GO" id="GO:0032835">
    <property type="term" value="P:glomerulus development"/>
    <property type="evidence" value="ECO:0007669"/>
    <property type="project" value="TreeGrafter"/>
</dbReference>
<feature type="region of interest" description="Actin-binding" evidence="13">
    <location>
        <begin position="453"/>
        <end position="475"/>
    </location>
</feature>
<comment type="function">
    <text evidence="10">Induces bone resorption, acting probably through a signaling cascade which results in the secretion of factor(s) enhancing osteoclast formation and activity.</text>
</comment>
<dbReference type="GO" id="GO:0016459">
    <property type="term" value="C:myosin complex"/>
    <property type="evidence" value="ECO:0007669"/>
    <property type="project" value="UniProtKB-KW"/>
</dbReference>
<keyword evidence="2 12" id="KW-0728">SH3 domain</keyword>
<keyword evidence="19" id="KW-1185">Reference proteome</keyword>
<evidence type="ECO:0000256" key="12">
    <source>
        <dbReference type="PROSITE-ProRule" id="PRU00192"/>
    </source>
</evidence>
<feature type="domain" description="SH3" evidence="15">
    <location>
        <begin position="928"/>
        <end position="985"/>
    </location>
</feature>
<dbReference type="FunFam" id="1.20.58.530:FF:000007">
    <property type="entry name" value="Myosin IE"/>
    <property type="match status" value="1"/>
</dbReference>
<dbReference type="PANTHER" id="PTHR13140:SF341">
    <property type="entry name" value="UNCONVENTIONAL MYOSIN-IE"/>
    <property type="match status" value="1"/>
</dbReference>
<feature type="compositionally biased region" description="Pro residues" evidence="14">
    <location>
        <begin position="912"/>
        <end position="929"/>
    </location>
</feature>
<dbReference type="GO" id="GO:0005886">
    <property type="term" value="C:plasma membrane"/>
    <property type="evidence" value="ECO:0007669"/>
    <property type="project" value="TreeGrafter"/>
</dbReference>
<feature type="domain" description="TH1" evidence="17">
    <location>
        <begin position="614"/>
        <end position="806"/>
    </location>
</feature>
<evidence type="ECO:0000259" key="15">
    <source>
        <dbReference type="PROSITE" id="PS50002"/>
    </source>
</evidence>
<dbReference type="Gene3D" id="1.20.5.4820">
    <property type="match status" value="1"/>
</dbReference>
<evidence type="ECO:0000256" key="3">
    <source>
        <dbReference type="ARBA" id="ARBA00022741"/>
    </source>
</evidence>
<dbReference type="InterPro" id="IPR036028">
    <property type="entry name" value="SH3-like_dom_sf"/>
</dbReference>